<evidence type="ECO:0000256" key="1">
    <source>
        <dbReference type="ARBA" id="ARBA00022723"/>
    </source>
</evidence>
<dbReference type="GO" id="GO:0046872">
    <property type="term" value="F:metal ion binding"/>
    <property type="evidence" value="ECO:0007669"/>
    <property type="project" value="UniProtKB-KW"/>
</dbReference>
<dbReference type="InterPro" id="IPR036008">
    <property type="entry name" value="Aconitase_4Fe-4S_dom"/>
</dbReference>
<evidence type="ECO:0000313" key="5">
    <source>
        <dbReference type="EMBL" id="GFH29212.1"/>
    </source>
</evidence>
<dbReference type="PROSITE" id="PS01244">
    <property type="entry name" value="ACONITASE_2"/>
    <property type="match status" value="1"/>
</dbReference>
<feature type="domain" description="Aconitase/3-isopropylmalate dehydratase large subunit alpha/beta/alpha" evidence="4">
    <location>
        <begin position="1"/>
        <end position="111"/>
    </location>
</feature>
<feature type="non-terminal residue" evidence="5">
    <location>
        <position position="1"/>
    </location>
</feature>
<reference evidence="5 6" key="1">
    <citation type="submission" date="2020-02" db="EMBL/GenBank/DDBJ databases">
        <title>Draft genome sequence of Haematococcus lacustris strain NIES-144.</title>
        <authorList>
            <person name="Morimoto D."/>
            <person name="Nakagawa S."/>
            <person name="Yoshida T."/>
            <person name="Sawayama S."/>
        </authorList>
    </citation>
    <scope>NUCLEOTIDE SEQUENCE [LARGE SCALE GENOMIC DNA]</scope>
    <source>
        <strain evidence="5 6">NIES-144</strain>
    </source>
</reference>
<keyword evidence="1" id="KW-0479">Metal-binding</keyword>
<dbReference type="PANTHER" id="PTHR43160:SF3">
    <property type="entry name" value="ACONITATE HYDRATASE, MITOCHONDRIAL"/>
    <property type="match status" value="1"/>
</dbReference>
<dbReference type="SUPFAM" id="SSF53732">
    <property type="entry name" value="Aconitase iron-sulfur domain"/>
    <property type="match status" value="1"/>
</dbReference>
<dbReference type="Pfam" id="PF00330">
    <property type="entry name" value="Aconitase"/>
    <property type="match status" value="1"/>
</dbReference>
<dbReference type="GO" id="GO:0003994">
    <property type="term" value="F:aconitate hydratase activity"/>
    <property type="evidence" value="ECO:0007669"/>
    <property type="project" value="TreeGrafter"/>
</dbReference>
<gene>
    <name evidence="5" type="ORF">HaLaN_27844</name>
</gene>
<comment type="caution">
    <text evidence="5">The sequence shown here is derived from an EMBL/GenBank/DDBJ whole genome shotgun (WGS) entry which is preliminary data.</text>
</comment>
<evidence type="ECO:0000256" key="2">
    <source>
        <dbReference type="ARBA" id="ARBA00023004"/>
    </source>
</evidence>
<keyword evidence="6" id="KW-1185">Reference proteome</keyword>
<dbReference type="AlphaFoldDB" id="A0A6A0A9G9"/>
<dbReference type="InterPro" id="IPR001030">
    <property type="entry name" value="Acoase/IPM_deHydtase_lsu_aba"/>
</dbReference>
<accession>A0A6A0A9G9</accession>
<dbReference type="InterPro" id="IPR050926">
    <property type="entry name" value="Aconitase/IPM_isomerase"/>
</dbReference>
<dbReference type="Proteomes" id="UP000485058">
    <property type="component" value="Unassembled WGS sequence"/>
</dbReference>
<evidence type="ECO:0000313" key="6">
    <source>
        <dbReference type="Proteomes" id="UP000485058"/>
    </source>
</evidence>
<dbReference type="GO" id="GO:0005739">
    <property type="term" value="C:mitochondrion"/>
    <property type="evidence" value="ECO:0007669"/>
    <property type="project" value="TreeGrafter"/>
</dbReference>
<sequence length="211" mass="22616">MARAASVAKQALAAGIKAKVPFTISPGSEQIRATIERDGIMDTLTKIGGTVLSNSCGPCIGQWKRTDVSKGEANSIITSFNRNFAARNDGNPATHAFVASPELVTAFAIAGDLTFNPEKDTLIGADNQEITLVAPYGDELPKNGFDAGVDDDQLRTLATTCLVMERMPCNGNEDDGVYDQHTLPGVDSHPVLTSICVKMWKVRSFLRPMET</sequence>
<dbReference type="EMBL" id="BLLF01004240">
    <property type="protein sequence ID" value="GFH29212.1"/>
    <property type="molecule type" value="Genomic_DNA"/>
</dbReference>
<evidence type="ECO:0000256" key="3">
    <source>
        <dbReference type="ARBA" id="ARBA00023014"/>
    </source>
</evidence>
<dbReference type="GO" id="GO:0005829">
    <property type="term" value="C:cytosol"/>
    <property type="evidence" value="ECO:0007669"/>
    <property type="project" value="TreeGrafter"/>
</dbReference>
<organism evidence="5 6">
    <name type="scientific">Haematococcus lacustris</name>
    <name type="common">Green alga</name>
    <name type="synonym">Haematococcus pluvialis</name>
    <dbReference type="NCBI Taxonomy" id="44745"/>
    <lineage>
        <taxon>Eukaryota</taxon>
        <taxon>Viridiplantae</taxon>
        <taxon>Chlorophyta</taxon>
        <taxon>core chlorophytes</taxon>
        <taxon>Chlorophyceae</taxon>
        <taxon>CS clade</taxon>
        <taxon>Chlamydomonadales</taxon>
        <taxon>Haematococcaceae</taxon>
        <taxon>Haematococcus</taxon>
    </lineage>
</organism>
<dbReference type="Gene3D" id="3.30.499.10">
    <property type="entry name" value="Aconitase, domain 3"/>
    <property type="match status" value="1"/>
</dbReference>
<dbReference type="GO" id="GO:0006099">
    <property type="term" value="P:tricarboxylic acid cycle"/>
    <property type="evidence" value="ECO:0007669"/>
    <property type="project" value="TreeGrafter"/>
</dbReference>
<keyword evidence="2" id="KW-0408">Iron</keyword>
<dbReference type="PANTHER" id="PTHR43160">
    <property type="entry name" value="ACONITATE HYDRATASE B"/>
    <property type="match status" value="1"/>
</dbReference>
<evidence type="ECO:0000259" key="4">
    <source>
        <dbReference type="Pfam" id="PF00330"/>
    </source>
</evidence>
<dbReference type="InterPro" id="IPR018136">
    <property type="entry name" value="Aconitase_4Fe-4S_BS"/>
</dbReference>
<keyword evidence="3" id="KW-0411">Iron-sulfur</keyword>
<dbReference type="InterPro" id="IPR015931">
    <property type="entry name" value="Acnase/IPM_dHydase_lsu_aba_1/3"/>
</dbReference>
<proteinExistence type="predicted"/>
<name>A0A6A0A9G9_HAELA</name>
<protein>
    <submittedName>
        <fullName evidence="5">Aconitate hydratase, mitochondrial</fullName>
    </submittedName>
</protein>
<dbReference type="GO" id="GO:0051539">
    <property type="term" value="F:4 iron, 4 sulfur cluster binding"/>
    <property type="evidence" value="ECO:0007669"/>
    <property type="project" value="TreeGrafter"/>
</dbReference>